<dbReference type="InterPro" id="IPR036397">
    <property type="entry name" value="RNaseH_sf"/>
</dbReference>
<proteinExistence type="predicted"/>
<accession>A0ABQ8SZ19</accession>
<dbReference type="InterPro" id="IPR052709">
    <property type="entry name" value="Transposase-MT_Hybrid"/>
</dbReference>
<evidence type="ECO:0000313" key="1">
    <source>
        <dbReference type="EMBL" id="KAJ4438976.1"/>
    </source>
</evidence>
<reference evidence="1 2" key="1">
    <citation type="journal article" date="2022" name="Allergy">
        <title>Genome assembly and annotation of Periplaneta americana reveal a comprehensive cockroach allergen profile.</title>
        <authorList>
            <person name="Wang L."/>
            <person name="Xiong Q."/>
            <person name="Saelim N."/>
            <person name="Wang L."/>
            <person name="Nong W."/>
            <person name="Wan A.T."/>
            <person name="Shi M."/>
            <person name="Liu X."/>
            <person name="Cao Q."/>
            <person name="Hui J.H.L."/>
            <person name="Sookrung N."/>
            <person name="Leung T.F."/>
            <person name="Tungtrongchitr A."/>
            <person name="Tsui S.K.W."/>
        </authorList>
    </citation>
    <scope>NUCLEOTIDE SEQUENCE [LARGE SCALE GENOMIC DNA]</scope>
    <source>
        <strain evidence="1">PWHHKU_190912</strain>
    </source>
</reference>
<dbReference type="Proteomes" id="UP001148838">
    <property type="component" value="Unassembled WGS sequence"/>
</dbReference>
<keyword evidence="2" id="KW-1185">Reference proteome</keyword>
<evidence type="ECO:0000313" key="2">
    <source>
        <dbReference type="Proteomes" id="UP001148838"/>
    </source>
</evidence>
<comment type="caution">
    <text evidence="1">The sequence shown here is derived from an EMBL/GenBank/DDBJ whole genome shotgun (WGS) entry which is preliminary data.</text>
</comment>
<sequence>MSPGSNTESYPAFARIGLRENPGKNLNQKVSTLRLSNAHHHAFEKALLVPDTPLFSSCATNQIIIGACSPDTPLFHHVLHVGSSSLAAPIPRFLRHHVLHVGSSSGLAAPIPRFLRHVLHVGSSSGLAAPIPRFYIMCYTSDHHRGLEPRYHAFFTSCATRRIIIEACSPDTPLFTSCATRRIIIEACSPDTPLFTSCATHRIIIEACSPNTPLFSSCATRRIIIEACSPDTPLFTSCATYPAFYVMCSNDIEIHPQAVIVSDNPPSTHLQAGSNPLLISSSSSRVKKARLPALNWVVHHDNAPAHRSLLVSEFLAQYKIPVLPQPLYSPDLAPADFYSFPKIKSLLKGWRFASAEEVKIHVTKALREVTKDRLQECIEKCYGRWQKCVTAQKACFEGDVV</sequence>
<organism evidence="1 2">
    <name type="scientific">Periplaneta americana</name>
    <name type="common">American cockroach</name>
    <name type="synonym">Blatta americana</name>
    <dbReference type="NCBI Taxonomy" id="6978"/>
    <lineage>
        <taxon>Eukaryota</taxon>
        <taxon>Metazoa</taxon>
        <taxon>Ecdysozoa</taxon>
        <taxon>Arthropoda</taxon>
        <taxon>Hexapoda</taxon>
        <taxon>Insecta</taxon>
        <taxon>Pterygota</taxon>
        <taxon>Neoptera</taxon>
        <taxon>Polyneoptera</taxon>
        <taxon>Dictyoptera</taxon>
        <taxon>Blattodea</taxon>
        <taxon>Blattoidea</taxon>
        <taxon>Blattidae</taxon>
        <taxon>Blattinae</taxon>
        <taxon>Periplaneta</taxon>
    </lineage>
</organism>
<dbReference type="Gene3D" id="3.30.420.10">
    <property type="entry name" value="Ribonuclease H-like superfamily/Ribonuclease H"/>
    <property type="match status" value="1"/>
</dbReference>
<dbReference type="EMBL" id="JAJSOF020000019">
    <property type="protein sequence ID" value="KAJ4438976.1"/>
    <property type="molecule type" value="Genomic_DNA"/>
</dbReference>
<dbReference type="PANTHER" id="PTHR46060">
    <property type="entry name" value="MARINER MOS1 TRANSPOSASE-LIKE PROTEIN"/>
    <property type="match status" value="1"/>
</dbReference>
<name>A0ABQ8SZ19_PERAM</name>
<protein>
    <submittedName>
        <fullName evidence="1">Uncharacterized protein</fullName>
    </submittedName>
</protein>
<dbReference type="PANTHER" id="PTHR46060:SF1">
    <property type="entry name" value="MARINER MOS1 TRANSPOSASE-LIKE PROTEIN"/>
    <property type="match status" value="1"/>
</dbReference>
<gene>
    <name evidence="1" type="ORF">ANN_14930</name>
</gene>